<proteinExistence type="predicted"/>
<gene>
    <name evidence="2" type="ORF">NQ317_010334</name>
</gene>
<reference evidence="2" key="1">
    <citation type="journal article" date="2023" name="Insect Mol. Biol.">
        <title>Genome sequencing provides insights into the evolution of gene families encoding plant cell wall-degrading enzymes in longhorned beetles.</title>
        <authorList>
            <person name="Shin N.R."/>
            <person name="Okamura Y."/>
            <person name="Kirsch R."/>
            <person name="Pauchet Y."/>
        </authorList>
    </citation>
    <scope>NUCLEOTIDE SEQUENCE</scope>
    <source>
        <strain evidence="2">MMC_N1</strain>
    </source>
</reference>
<evidence type="ECO:0000313" key="3">
    <source>
        <dbReference type="Proteomes" id="UP001162164"/>
    </source>
</evidence>
<comment type="caution">
    <text evidence="2">The sequence shown here is derived from an EMBL/GenBank/DDBJ whole genome shotgun (WGS) entry which is preliminary data.</text>
</comment>
<sequence>MIFENLRKCLASNPNLIYDEACINIVNTLNSSVTIFGQYDECHKCNFQNLTTLESTLNTSIVVNTRSPLQIYYTSEENEHCRFKQLFYEHYYYGWNITEKCSPVYIKEPADNAYLPILMAFCGTVFFWHIVVYGKIYI</sequence>
<evidence type="ECO:0000313" key="2">
    <source>
        <dbReference type="EMBL" id="KAJ8972410.1"/>
    </source>
</evidence>
<dbReference type="EMBL" id="JAPWTJ010001350">
    <property type="protein sequence ID" value="KAJ8972410.1"/>
    <property type="molecule type" value="Genomic_DNA"/>
</dbReference>
<feature type="transmembrane region" description="Helical" evidence="1">
    <location>
        <begin position="113"/>
        <end position="133"/>
    </location>
</feature>
<name>A0ABQ9J3W6_9CUCU</name>
<dbReference type="Proteomes" id="UP001162164">
    <property type="component" value="Unassembled WGS sequence"/>
</dbReference>
<keyword evidence="1" id="KW-1133">Transmembrane helix</keyword>
<protein>
    <submittedName>
        <fullName evidence="2">Uncharacterized protein</fullName>
    </submittedName>
</protein>
<accession>A0ABQ9J3W6</accession>
<keyword evidence="1" id="KW-0812">Transmembrane</keyword>
<organism evidence="2 3">
    <name type="scientific">Molorchus minor</name>
    <dbReference type="NCBI Taxonomy" id="1323400"/>
    <lineage>
        <taxon>Eukaryota</taxon>
        <taxon>Metazoa</taxon>
        <taxon>Ecdysozoa</taxon>
        <taxon>Arthropoda</taxon>
        <taxon>Hexapoda</taxon>
        <taxon>Insecta</taxon>
        <taxon>Pterygota</taxon>
        <taxon>Neoptera</taxon>
        <taxon>Endopterygota</taxon>
        <taxon>Coleoptera</taxon>
        <taxon>Polyphaga</taxon>
        <taxon>Cucujiformia</taxon>
        <taxon>Chrysomeloidea</taxon>
        <taxon>Cerambycidae</taxon>
        <taxon>Lamiinae</taxon>
        <taxon>Monochamini</taxon>
        <taxon>Molorchus</taxon>
    </lineage>
</organism>
<keyword evidence="3" id="KW-1185">Reference proteome</keyword>
<keyword evidence="1" id="KW-0472">Membrane</keyword>
<evidence type="ECO:0000256" key="1">
    <source>
        <dbReference type="SAM" id="Phobius"/>
    </source>
</evidence>